<reference evidence="1 2" key="1">
    <citation type="submission" date="2016-10" db="EMBL/GenBank/DDBJ databases">
        <authorList>
            <person name="de Groot N.N."/>
        </authorList>
    </citation>
    <scope>NUCLEOTIDE SEQUENCE [LARGE SCALE GENOMIC DNA]</scope>
    <source>
        <strain evidence="1 2">ATCC 51327</strain>
    </source>
</reference>
<dbReference type="Proteomes" id="UP000199006">
    <property type="component" value="Unassembled WGS sequence"/>
</dbReference>
<evidence type="ECO:0000313" key="1">
    <source>
        <dbReference type="EMBL" id="SFL08032.1"/>
    </source>
</evidence>
<dbReference type="Pfam" id="PF16256">
    <property type="entry name" value="DUF4911"/>
    <property type="match status" value="1"/>
</dbReference>
<name>A0A1I4EQL1_9FIRM</name>
<dbReference type="EMBL" id="FOTI01000001">
    <property type="protein sequence ID" value="SFL08032.1"/>
    <property type="molecule type" value="Genomic_DNA"/>
</dbReference>
<dbReference type="RefSeq" id="WP_089857990.1">
    <property type="nucleotide sequence ID" value="NZ_FOTI01000001.1"/>
</dbReference>
<gene>
    <name evidence="1" type="ORF">SAMN02983006_00101</name>
</gene>
<dbReference type="InterPro" id="IPR032587">
    <property type="entry name" value="DUF4911"/>
</dbReference>
<sequence length="77" mass="8888">MAKTTEKLFYQVDPVQINFIDMIIKAYEGIGIVNVDHQNKGRIWIEVTAGTKLEVKEVMRDLGQQFEVEYLGENRAD</sequence>
<proteinExistence type="predicted"/>
<keyword evidence="2" id="KW-1185">Reference proteome</keyword>
<dbReference type="STRING" id="29563.SAMN02983006_00101"/>
<protein>
    <recommendedName>
        <fullName evidence="3">DUF4911 domain-containing protein</fullName>
    </recommendedName>
</protein>
<accession>A0A1I4EQL1</accession>
<evidence type="ECO:0008006" key="3">
    <source>
        <dbReference type="Google" id="ProtNLM"/>
    </source>
</evidence>
<dbReference type="OrthoDB" id="1725982at2"/>
<organism evidence="1 2">
    <name type="scientific">Halanaerobium salsuginis</name>
    <dbReference type="NCBI Taxonomy" id="29563"/>
    <lineage>
        <taxon>Bacteria</taxon>
        <taxon>Bacillati</taxon>
        <taxon>Bacillota</taxon>
        <taxon>Clostridia</taxon>
        <taxon>Halanaerobiales</taxon>
        <taxon>Halanaerobiaceae</taxon>
        <taxon>Halanaerobium</taxon>
    </lineage>
</organism>
<dbReference type="AlphaFoldDB" id="A0A1I4EQL1"/>
<evidence type="ECO:0000313" key="2">
    <source>
        <dbReference type="Proteomes" id="UP000199006"/>
    </source>
</evidence>